<evidence type="ECO:0000256" key="3">
    <source>
        <dbReference type="ARBA" id="ARBA00022801"/>
    </source>
</evidence>
<dbReference type="PANTHER" id="PTHR43806:SF11">
    <property type="entry name" value="CEREVISIN-RELATED"/>
    <property type="match status" value="1"/>
</dbReference>
<dbReference type="InterPro" id="IPR036852">
    <property type="entry name" value="Peptidase_S8/S53_dom_sf"/>
</dbReference>
<dbReference type="FunFam" id="3.40.50.200:FF:000007">
    <property type="entry name" value="Subtilisin-like serine protease"/>
    <property type="match status" value="1"/>
</dbReference>
<organism evidence="9 10">
    <name type="scientific">Tolypocladium capitatum</name>
    <dbReference type="NCBI Taxonomy" id="45235"/>
    <lineage>
        <taxon>Eukaryota</taxon>
        <taxon>Fungi</taxon>
        <taxon>Dikarya</taxon>
        <taxon>Ascomycota</taxon>
        <taxon>Pezizomycotina</taxon>
        <taxon>Sordariomycetes</taxon>
        <taxon>Hypocreomycetidae</taxon>
        <taxon>Hypocreales</taxon>
        <taxon>Ophiocordycipitaceae</taxon>
        <taxon>Tolypocladium</taxon>
    </lineage>
</organism>
<evidence type="ECO:0000256" key="5">
    <source>
        <dbReference type="PROSITE-ProRule" id="PRU01240"/>
    </source>
</evidence>
<dbReference type="SUPFAM" id="SSF52743">
    <property type="entry name" value="Subtilisin-like"/>
    <property type="match status" value="1"/>
</dbReference>
<dbReference type="InterPro" id="IPR023828">
    <property type="entry name" value="Peptidase_S8_Ser-AS"/>
</dbReference>
<keyword evidence="2 5" id="KW-0645">Protease</keyword>
<feature type="active site" description="Charge relay system" evidence="5">
    <location>
        <position position="360"/>
    </location>
</feature>
<accession>A0A2K3QLX7</accession>
<dbReference type="InterPro" id="IPR022398">
    <property type="entry name" value="Peptidase_S8_His-AS"/>
</dbReference>
<evidence type="ECO:0000256" key="6">
    <source>
        <dbReference type="RuleBase" id="RU003355"/>
    </source>
</evidence>
<comment type="similarity">
    <text evidence="1 5 6">Belongs to the peptidase S8 family.</text>
</comment>
<feature type="active site" description="Charge relay system" evidence="5">
    <location>
        <position position="202"/>
    </location>
</feature>
<keyword evidence="3 5" id="KW-0378">Hydrolase</keyword>
<dbReference type="GO" id="GO:0004252">
    <property type="term" value="F:serine-type endopeptidase activity"/>
    <property type="evidence" value="ECO:0007669"/>
    <property type="project" value="UniProtKB-UniRule"/>
</dbReference>
<sequence length="418" mass="42670">MASSLVTLFFFLAPLVAALPSHVVRRADGNIPIVNAGAEDLINNRYIVVYNSTFGDAAIDAKQALFTAAVNKRNLGKRGLDGNPLSTNVQTFKMSQWRAMALDADDATILDISSAEEVAYIEADHWVTTSATVVQTNAPPGLNRLSHGKAGAQGYVFDDSAGAGITAYVVDTGVRVTHSEFEGRATFAANFVNNVNTDEQGHGSHVAGTIAGATFGVAKKANISAVKVLDAKGRGQNSNIISGIQFVIDDAKKRGIQGKAVMNLSLGGSFSKALNSAIQAASDGGVVPVVAAGNENQDAGNTSPASAPGAITVGAIDAASDARAGFSNFGSSVDIFAPGVNILSVGIASDTDTKTLSGTSMASPHVAGLTAYLMTLTNTTDPGQVAGLIKSLASKTGATVKNNVLDTSGLIANNGDVQ</sequence>
<dbReference type="AlphaFoldDB" id="A0A2K3QLX7"/>
<keyword evidence="10" id="KW-1185">Reference proteome</keyword>
<dbReference type="InterPro" id="IPR015500">
    <property type="entry name" value="Peptidase_S8_subtilisin-rel"/>
</dbReference>
<dbReference type="PROSITE" id="PS00138">
    <property type="entry name" value="SUBTILASE_SER"/>
    <property type="match status" value="1"/>
</dbReference>
<evidence type="ECO:0000313" key="9">
    <source>
        <dbReference type="EMBL" id="PNY28538.1"/>
    </source>
</evidence>
<dbReference type="InterPro" id="IPR050131">
    <property type="entry name" value="Peptidase_S8_subtilisin-like"/>
</dbReference>
<feature type="domain" description="Peptidase S8/S53" evidence="8">
    <location>
        <begin position="163"/>
        <end position="396"/>
    </location>
</feature>
<gene>
    <name evidence="9" type="ORF">TCAP_01540</name>
</gene>
<dbReference type="GO" id="GO:0006508">
    <property type="term" value="P:proteolysis"/>
    <property type="evidence" value="ECO:0007669"/>
    <property type="project" value="UniProtKB-KW"/>
</dbReference>
<dbReference type="STRING" id="45235.A0A2K3QLX7"/>
<dbReference type="PANTHER" id="PTHR43806">
    <property type="entry name" value="PEPTIDASE S8"/>
    <property type="match status" value="1"/>
</dbReference>
<keyword evidence="4 5" id="KW-0720">Serine protease</keyword>
<dbReference type="InterPro" id="IPR000209">
    <property type="entry name" value="Peptidase_S8/S53_dom"/>
</dbReference>
<comment type="caution">
    <text evidence="9">The sequence shown here is derived from an EMBL/GenBank/DDBJ whole genome shotgun (WGS) entry which is preliminary data.</text>
</comment>
<evidence type="ECO:0000259" key="8">
    <source>
        <dbReference type="Pfam" id="PF00082"/>
    </source>
</evidence>
<dbReference type="EMBL" id="NRSZ01000245">
    <property type="protein sequence ID" value="PNY28538.1"/>
    <property type="molecule type" value="Genomic_DNA"/>
</dbReference>
<feature type="active site" description="Charge relay system" evidence="5">
    <location>
        <position position="171"/>
    </location>
</feature>
<dbReference type="InterPro" id="IPR034193">
    <property type="entry name" value="PCSK9_ProteinaseK-like"/>
</dbReference>
<dbReference type="InterPro" id="IPR023827">
    <property type="entry name" value="Peptidase_S8_Asp-AS"/>
</dbReference>
<dbReference type="Proteomes" id="UP000236621">
    <property type="component" value="Unassembled WGS sequence"/>
</dbReference>
<feature type="chain" id="PRO_5014358236" evidence="7">
    <location>
        <begin position="19"/>
        <end position="418"/>
    </location>
</feature>
<reference evidence="9 10" key="1">
    <citation type="submission" date="2017-08" db="EMBL/GenBank/DDBJ databases">
        <title>Harnessing the power of phylogenomics to disentangle the directionality and signatures of interkingdom host jumping in the parasitic fungal genus Tolypocladium.</title>
        <authorList>
            <person name="Quandt C.A."/>
            <person name="Patterson W."/>
            <person name="Spatafora J.W."/>
        </authorList>
    </citation>
    <scope>NUCLEOTIDE SEQUENCE [LARGE SCALE GENOMIC DNA]</scope>
    <source>
        <strain evidence="9 10">CBS 113982</strain>
    </source>
</reference>
<evidence type="ECO:0000256" key="7">
    <source>
        <dbReference type="SAM" id="SignalP"/>
    </source>
</evidence>
<protein>
    <submittedName>
        <fullName evidence="9">Alkaline protease 1</fullName>
    </submittedName>
</protein>
<dbReference type="OrthoDB" id="206201at2759"/>
<feature type="signal peptide" evidence="7">
    <location>
        <begin position="1"/>
        <end position="18"/>
    </location>
</feature>
<dbReference type="PROSITE" id="PS00136">
    <property type="entry name" value="SUBTILASE_ASP"/>
    <property type="match status" value="1"/>
</dbReference>
<dbReference type="CDD" id="cd04077">
    <property type="entry name" value="Peptidases_S8_PCSK9_ProteinaseK_like"/>
    <property type="match status" value="1"/>
</dbReference>
<proteinExistence type="inferred from homology"/>
<evidence type="ECO:0000256" key="4">
    <source>
        <dbReference type="ARBA" id="ARBA00022825"/>
    </source>
</evidence>
<dbReference type="PROSITE" id="PS00137">
    <property type="entry name" value="SUBTILASE_HIS"/>
    <property type="match status" value="1"/>
</dbReference>
<keyword evidence="7" id="KW-0732">Signal</keyword>
<dbReference type="PRINTS" id="PR00723">
    <property type="entry name" value="SUBTILISIN"/>
</dbReference>
<evidence type="ECO:0000256" key="1">
    <source>
        <dbReference type="ARBA" id="ARBA00011073"/>
    </source>
</evidence>
<evidence type="ECO:0000256" key="2">
    <source>
        <dbReference type="ARBA" id="ARBA00022670"/>
    </source>
</evidence>
<dbReference type="SUPFAM" id="SSF54897">
    <property type="entry name" value="Protease propeptides/inhibitors"/>
    <property type="match status" value="1"/>
</dbReference>
<dbReference type="Gene3D" id="3.40.50.200">
    <property type="entry name" value="Peptidase S8/S53 domain"/>
    <property type="match status" value="1"/>
</dbReference>
<dbReference type="Pfam" id="PF00082">
    <property type="entry name" value="Peptidase_S8"/>
    <property type="match status" value="1"/>
</dbReference>
<dbReference type="PROSITE" id="PS51892">
    <property type="entry name" value="SUBTILASE"/>
    <property type="match status" value="1"/>
</dbReference>
<name>A0A2K3QLX7_9HYPO</name>
<evidence type="ECO:0000313" key="10">
    <source>
        <dbReference type="Proteomes" id="UP000236621"/>
    </source>
</evidence>